<sequence>MWRAKHASVLLDKEDSIMIPWSWRGFLRVGFWIIALEVLMLVTGLVELDVLTGPPWELLMRPFMMMVLLIVVVREGIMMPSFRRDFLREGIMMPSFRRDGVELVLAFCMYLLIGAISMLFEAPQAPAGVGSILDDKWGILPLWGLSVWLLRDLVVPRWASLWRDIRQPRALN</sequence>
<evidence type="ECO:0000256" key="1">
    <source>
        <dbReference type="SAM" id="Phobius"/>
    </source>
</evidence>
<dbReference type="EMBL" id="MFZT01000013">
    <property type="protein sequence ID" value="OGK31613.1"/>
    <property type="molecule type" value="Genomic_DNA"/>
</dbReference>
<comment type="caution">
    <text evidence="2">The sequence shown here is derived from an EMBL/GenBank/DDBJ whole genome shotgun (WGS) entry which is preliminary data.</text>
</comment>
<keyword evidence="1" id="KW-1133">Transmembrane helix</keyword>
<evidence type="ECO:0000313" key="2">
    <source>
        <dbReference type="EMBL" id="OGK31613.1"/>
    </source>
</evidence>
<gene>
    <name evidence="2" type="ORF">A3D08_03445</name>
</gene>
<reference evidence="2 3" key="1">
    <citation type="journal article" date="2016" name="Nat. Commun.">
        <title>Thousands of microbial genomes shed light on interconnected biogeochemical processes in an aquifer system.</title>
        <authorList>
            <person name="Anantharaman K."/>
            <person name="Brown C.T."/>
            <person name="Hug L.A."/>
            <person name="Sharon I."/>
            <person name="Castelle C.J."/>
            <person name="Probst A.J."/>
            <person name="Thomas B.C."/>
            <person name="Singh A."/>
            <person name="Wilkins M.J."/>
            <person name="Karaoz U."/>
            <person name="Brodie E.L."/>
            <person name="Williams K.H."/>
            <person name="Hubbard S.S."/>
            <person name="Banfield J.F."/>
        </authorList>
    </citation>
    <scope>NUCLEOTIDE SEQUENCE [LARGE SCALE GENOMIC DNA]</scope>
</reference>
<keyword evidence="1" id="KW-0472">Membrane</keyword>
<proteinExistence type="predicted"/>
<keyword evidence="1" id="KW-0812">Transmembrane</keyword>
<feature type="transmembrane region" description="Helical" evidence="1">
    <location>
        <begin position="100"/>
        <end position="120"/>
    </location>
</feature>
<name>A0A1F7HKJ6_9BACT</name>
<evidence type="ECO:0000313" key="3">
    <source>
        <dbReference type="Proteomes" id="UP000178098"/>
    </source>
</evidence>
<feature type="transmembrane region" description="Helical" evidence="1">
    <location>
        <begin position="140"/>
        <end position="159"/>
    </location>
</feature>
<dbReference type="AlphaFoldDB" id="A0A1F7HKJ6"/>
<dbReference type="Proteomes" id="UP000178098">
    <property type="component" value="Unassembled WGS sequence"/>
</dbReference>
<protein>
    <submittedName>
        <fullName evidence="2">Uncharacterized protein</fullName>
    </submittedName>
</protein>
<organism evidence="2 3">
    <name type="scientific">Candidatus Roizmanbacteria bacterium RIFCSPHIGHO2_02_FULL_43_11</name>
    <dbReference type="NCBI Taxonomy" id="1802043"/>
    <lineage>
        <taxon>Bacteria</taxon>
        <taxon>Candidatus Roizmaniibacteriota</taxon>
    </lineage>
</organism>
<feature type="transmembrane region" description="Helical" evidence="1">
    <location>
        <begin position="26"/>
        <end position="46"/>
    </location>
</feature>
<accession>A0A1F7HKJ6</accession>
<feature type="transmembrane region" description="Helical" evidence="1">
    <location>
        <begin position="58"/>
        <end position="79"/>
    </location>
</feature>